<name>A0ABW5WTU2_9FLAO</name>
<dbReference type="PANTHER" id="PTHR34180:SF1">
    <property type="entry name" value="BETA-ALANYL-DOPAMINE_CARCININE HYDROLASE"/>
    <property type="match status" value="1"/>
</dbReference>
<proteinExistence type="predicted"/>
<gene>
    <name evidence="3" type="ORF">ACFS5M_13595</name>
</gene>
<protein>
    <submittedName>
        <fullName evidence="3">C45 family autoproteolytic acyltransferase/hydrolase</fullName>
    </submittedName>
</protein>
<sequence length="391" mass="44255">MKFKAVLLLFFVFAFTSFSQKKNNRELKHVTLSGSGYELGLQHGSLLKSEIAEIVSKWKQNTTQTFQKDSDSIVSDFFKYAHFTEAIKKWTPELYEEIRGIADGSGQDFNDIFILNLLDEFWVYIDDLSNHHCSDVGVASVNGSPSYIAQNMDIETYTDGYQTLITLQRHDNKPEQLILTHPGLIALNGMNENGVGVVVNTIMQLKASSEGLPVAFVIRRIINSTDKEDLLTFIQSVNHASGQNYIIGIRGEVYDFEASANEVVRYDPKNKNGTVYHTNHPIVNTDVKAWYKNYNPNLKDESLPRASNSYVRLDALKSRMLNKFTINDEIIKEALRSKDNEKHPVCNSNTENAFGFTFASVVMTLTETPYLQITAGPPDESEFTRIDFSKK</sequence>
<dbReference type="Proteomes" id="UP001597533">
    <property type="component" value="Unassembled WGS sequence"/>
</dbReference>
<reference evidence="4" key="1">
    <citation type="journal article" date="2019" name="Int. J. Syst. Evol. Microbiol.">
        <title>The Global Catalogue of Microorganisms (GCM) 10K type strain sequencing project: providing services to taxonomists for standard genome sequencing and annotation.</title>
        <authorList>
            <consortium name="The Broad Institute Genomics Platform"/>
            <consortium name="The Broad Institute Genome Sequencing Center for Infectious Disease"/>
            <person name="Wu L."/>
            <person name="Ma J."/>
        </authorList>
    </citation>
    <scope>NUCLEOTIDE SEQUENCE [LARGE SCALE GENOMIC DNA]</scope>
    <source>
        <strain evidence="4">KCTC 32141</strain>
    </source>
</reference>
<comment type="caution">
    <text evidence="3">The sequence shown here is derived from an EMBL/GenBank/DDBJ whole genome shotgun (WGS) entry which is preliminary data.</text>
</comment>
<organism evidence="3 4">
    <name type="scientific">Lacinutrix iliipiscaria</name>
    <dbReference type="NCBI Taxonomy" id="1230532"/>
    <lineage>
        <taxon>Bacteria</taxon>
        <taxon>Pseudomonadati</taxon>
        <taxon>Bacteroidota</taxon>
        <taxon>Flavobacteriia</taxon>
        <taxon>Flavobacteriales</taxon>
        <taxon>Flavobacteriaceae</taxon>
        <taxon>Lacinutrix</taxon>
    </lineage>
</organism>
<feature type="domain" description="Peptidase C45 hydrolase" evidence="2">
    <location>
        <begin position="145"/>
        <end position="365"/>
    </location>
</feature>
<dbReference type="EMBL" id="JBHUOV010000015">
    <property type="protein sequence ID" value="MFD2824711.1"/>
    <property type="molecule type" value="Genomic_DNA"/>
</dbReference>
<evidence type="ECO:0000256" key="1">
    <source>
        <dbReference type="SAM" id="SignalP"/>
    </source>
</evidence>
<keyword evidence="3" id="KW-0012">Acyltransferase</keyword>
<evidence type="ECO:0000313" key="3">
    <source>
        <dbReference type="EMBL" id="MFD2824711.1"/>
    </source>
</evidence>
<keyword evidence="1" id="KW-0732">Signal</keyword>
<dbReference type="Gene3D" id="1.10.10.2120">
    <property type="match status" value="1"/>
</dbReference>
<evidence type="ECO:0000259" key="2">
    <source>
        <dbReference type="Pfam" id="PF03417"/>
    </source>
</evidence>
<feature type="chain" id="PRO_5047345131" evidence="1">
    <location>
        <begin position="22"/>
        <end position="391"/>
    </location>
</feature>
<dbReference type="Pfam" id="PF03417">
    <property type="entry name" value="AAT"/>
    <property type="match status" value="1"/>
</dbReference>
<dbReference type="RefSeq" id="WP_183489343.1">
    <property type="nucleotide sequence ID" value="NZ_JBHUOV010000015.1"/>
</dbReference>
<dbReference type="InterPro" id="IPR047801">
    <property type="entry name" value="Peptidase_C45"/>
</dbReference>
<keyword evidence="3" id="KW-0808">Transferase</keyword>
<evidence type="ECO:0000313" key="4">
    <source>
        <dbReference type="Proteomes" id="UP001597533"/>
    </source>
</evidence>
<dbReference type="PANTHER" id="PTHR34180">
    <property type="entry name" value="PEPTIDASE C45"/>
    <property type="match status" value="1"/>
</dbReference>
<keyword evidence="4" id="KW-1185">Reference proteome</keyword>
<dbReference type="InterPro" id="IPR047794">
    <property type="entry name" value="C45_proenzyme-like"/>
</dbReference>
<dbReference type="Gene3D" id="3.60.60.10">
    <property type="entry name" value="Penicillin V Acylase, Chain A"/>
    <property type="match status" value="1"/>
</dbReference>
<accession>A0ABW5WTU2</accession>
<dbReference type="GO" id="GO:0016746">
    <property type="term" value="F:acyltransferase activity"/>
    <property type="evidence" value="ECO:0007669"/>
    <property type="project" value="UniProtKB-KW"/>
</dbReference>
<dbReference type="InterPro" id="IPR005079">
    <property type="entry name" value="Peptidase_C45_hydrolase"/>
</dbReference>
<dbReference type="NCBIfam" id="NF040521">
    <property type="entry name" value="C45_proenzyme"/>
    <property type="match status" value="1"/>
</dbReference>
<feature type="signal peptide" evidence="1">
    <location>
        <begin position="1"/>
        <end position="21"/>
    </location>
</feature>